<protein>
    <recommendedName>
        <fullName evidence="2">histidine kinase</fullName>
        <ecNumber evidence="2">2.7.13.3</ecNumber>
    </recommendedName>
</protein>
<keyword evidence="7" id="KW-1185">Reference proteome</keyword>
<dbReference type="Proteomes" id="UP000290092">
    <property type="component" value="Unassembled WGS sequence"/>
</dbReference>
<dbReference type="AlphaFoldDB" id="A0AAX2AJ38"/>
<dbReference type="CDD" id="cd00082">
    <property type="entry name" value="HisKA"/>
    <property type="match status" value="1"/>
</dbReference>
<sequence>MILIALLYYENEKKLYFDYTKTKVQNFASLISSKIILTHMNAEKKDTKGMLFEDKYSFSLYNQKKEKIYGNINEEIDFSKKLIEKDTYFILLDNSTYNHLGVAYIAIKDNSFYLAMKDLKRNIILLFLVIYFIISLIGFFLAKLFLKPIKDEREKLNTFIKDTTHELNTPISAILMSAENEDLTKKQIQRIKLAALKISEIYKDLTYVFLEENTQKTNIVKLNLEKIINEQLKYFEALAEKKSIQITYELEETFYEIEENDFIRLFNNILSNAIKYNKKRGTIHISLKDFTLNIQDNGIGISQEKIKDIFNRYYRATTQSGGFGIGLNIVQNICFKYNIKVNVESQLNKGTTFSFNF</sequence>
<evidence type="ECO:0000313" key="6">
    <source>
        <dbReference type="EMBL" id="RXK16332.1"/>
    </source>
</evidence>
<dbReference type="Pfam" id="PF02518">
    <property type="entry name" value="HATPase_c"/>
    <property type="match status" value="1"/>
</dbReference>
<dbReference type="RefSeq" id="WP_114840618.1">
    <property type="nucleotide sequence ID" value="NZ_CP031219.1"/>
</dbReference>
<dbReference type="InterPro" id="IPR003661">
    <property type="entry name" value="HisK_dim/P_dom"/>
</dbReference>
<reference evidence="6 7" key="1">
    <citation type="submission" date="2017-09" db="EMBL/GenBank/DDBJ databases">
        <title>Genomics of the genus Arcobacter.</title>
        <authorList>
            <person name="Perez-Cataluna A."/>
            <person name="Figueras M.J."/>
            <person name="Salas-Masso N."/>
        </authorList>
    </citation>
    <scope>NUCLEOTIDE SEQUENCE [LARGE SCALE GENOMIC DNA]</scope>
    <source>
        <strain evidence="6 7">CECT 7386</strain>
    </source>
</reference>
<dbReference type="KEGG" id="amyt:AMYT_0096"/>
<evidence type="ECO:0000256" key="4">
    <source>
        <dbReference type="SAM" id="Phobius"/>
    </source>
</evidence>
<dbReference type="PRINTS" id="PR00344">
    <property type="entry name" value="BCTRLSENSOR"/>
</dbReference>
<gene>
    <name evidence="6" type="ORF">CP985_04025</name>
</gene>
<keyword evidence="6" id="KW-0808">Transferase</keyword>
<dbReference type="GO" id="GO:0000155">
    <property type="term" value="F:phosphorelay sensor kinase activity"/>
    <property type="evidence" value="ECO:0007669"/>
    <property type="project" value="InterPro"/>
</dbReference>
<keyword evidence="4" id="KW-0472">Membrane</keyword>
<accession>A0AAX2AJ38</accession>
<dbReference type="InterPro" id="IPR036890">
    <property type="entry name" value="HATPase_C_sf"/>
</dbReference>
<keyword evidence="4" id="KW-0812">Transmembrane</keyword>
<comment type="catalytic activity">
    <reaction evidence="1">
        <text>ATP + protein L-histidine = ADP + protein N-phospho-L-histidine.</text>
        <dbReference type="EC" id="2.7.13.3"/>
    </reaction>
</comment>
<evidence type="ECO:0000256" key="1">
    <source>
        <dbReference type="ARBA" id="ARBA00000085"/>
    </source>
</evidence>
<dbReference type="SUPFAM" id="SSF55874">
    <property type="entry name" value="ATPase domain of HSP90 chaperone/DNA topoisomerase II/histidine kinase"/>
    <property type="match status" value="1"/>
</dbReference>
<dbReference type="SMART" id="SM00388">
    <property type="entry name" value="HisKA"/>
    <property type="match status" value="1"/>
</dbReference>
<evidence type="ECO:0000313" key="7">
    <source>
        <dbReference type="Proteomes" id="UP000290092"/>
    </source>
</evidence>
<evidence type="ECO:0000256" key="2">
    <source>
        <dbReference type="ARBA" id="ARBA00012438"/>
    </source>
</evidence>
<dbReference type="InterPro" id="IPR005467">
    <property type="entry name" value="His_kinase_dom"/>
</dbReference>
<dbReference type="InterPro" id="IPR036097">
    <property type="entry name" value="HisK_dim/P_sf"/>
</dbReference>
<dbReference type="PROSITE" id="PS50109">
    <property type="entry name" value="HIS_KIN"/>
    <property type="match status" value="1"/>
</dbReference>
<evidence type="ECO:0000259" key="5">
    <source>
        <dbReference type="PROSITE" id="PS50109"/>
    </source>
</evidence>
<dbReference type="EC" id="2.7.13.3" evidence="2"/>
<dbReference type="CDD" id="cd00075">
    <property type="entry name" value="HATPase"/>
    <property type="match status" value="1"/>
</dbReference>
<organism evidence="6 7">
    <name type="scientific">Malaciobacter mytili LMG 24559</name>
    <dbReference type="NCBI Taxonomy" id="1032238"/>
    <lineage>
        <taxon>Bacteria</taxon>
        <taxon>Pseudomonadati</taxon>
        <taxon>Campylobacterota</taxon>
        <taxon>Epsilonproteobacteria</taxon>
        <taxon>Campylobacterales</taxon>
        <taxon>Arcobacteraceae</taxon>
        <taxon>Malaciobacter</taxon>
    </lineage>
</organism>
<evidence type="ECO:0000256" key="3">
    <source>
        <dbReference type="ARBA" id="ARBA00022553"/>
    </source>
</evidence>
<keyword evidence="4" id="KW-1133">Transmembrane helix</keyword>
<dbReference type="Pfam" id="PF00512">
    <property type="entry name" value="HisKA"/>
    <property type="match status" value="1"/>
</dbReference>
<dbReference type="PANTHER" id="PTHR43547">
    <property type="entry name" value="TWO-COMPONENT HISTIDINE KINASE"/>
    <property type="match status" value="1"/>
</dbReference>
<dbReference type="PANTHER" id="PTHR43547:SF2">
    <property type="entry name" value="HYBRID SIGNAL TRANSDUCTION HISTIDINE KINASE C"/>
    <property type="match status" value="1"/>
</dbReference>
<keyword evidence="6" id="KW-0418">Kinase</keyword>
<dbReference type="Gene3D" id="3.30.565.10">
    <property type="entry name" value="Histidine kinase-like ATPase, C-terminal domain"/>
    <property type="match status" value="1"/>
</dbReference>
<feature type="transmembrane region" description="Helical" evidence="4">
    <location>
        <begin position="123"/>
        <end position="146"/>
    </location>
</feature>
<dbReference type="SUPFAM" id="SSF47384">
    <property type="entry name" value="Homodimeric domain of signal transducing histidine kinase"/>
    <property type="match status" value="1"/>
</dbReference>
<feature type="domain" description="Histidine kinase" evidence="5">
    <location>
        <begin position="162"/>
        <end position="357"/>
    </location>
</feature>
<dbReference type="InterPro" id="IPR003594">
    <property type="entry name" value="HATPase_dom"/>
</dbReference>
<keyword evidence="3" id="KW-0597">Phosphoprotein</keyword>
<comment type="caution">
    <text evidence="6">The sequence shown here is derived from an EMBL/GenBank/DDBJ whole genome shotgun (WGS) entry which is preliminary data.</text>
</comment>
<proteinExistence type="predicted"/>
<dbReference type="SMART" id="SM00387">
    <property type="entry name" value="HATPase_c"/>
    <property type="match status" value="1"/>
</dbReference>
<dbReference type="EMBL" id="NXID01000010">
    <property type="protein sequence ID" value="RXK16332.1"/>
    <property type="molecule type" value="Genomic_DNA"/>
</dbReference>
<name>A0AAX2AJ38_9BACT</name>
<dbReference type="InterPro" id="IPR004358">
    <property type="entry name" value="Sig_transdc_His_kin-like_C"/>
</dbReference>